<dbReference type="GO" id="GO:0000271">
    <property type="term" value="P:polysaccharide biosynthetic process"/>
    <property type="evidence" value="ECO:0007669"/>
    <property type="project" value="InterPro"/>
</dbReference>
<dbReference type="GO" id="GO:0015774">
    <property type="term" value="P:polysaccharide transport"/>
    <property type="evidence" value="ECO:0007669"/>
    <property type="project" value="InterPro"/>
</dbReference>
<evidence type="ECO:0000313" key="1">
    <source>
        <dbReference type="EMBL" id="HBP28415.1"/>
    </source>
</evidence>
<proteinExistence type="predicted"/>
<reference evidence="1 2" key="1">
    <citation type="journal article" date="2018" name="Nat. Biotechnol.">
        <title>A standardized bacterial taxonomy based on genome phylogeny substantially revises the tree of life.</title>
        <authorList>
            <person name="Parks D.H."/>
            <person name="Chuvochina M."/>
            <person name="Waite D.W."/>
            <person name="Rinke C."/>
            <person name="Skarshewski A."/>
            <person name="Chaumeil P.A."/>
            <person name="Hugenholtz P."/>
        </authorList>
    </citation>
    <scope>NUCLEOTIDE SEQUENCE [LARGE SCALE GENOMIC DNA]</scope>
    <source>
        <strain evidence="1">UBA10707</strain>
    </source>
</reference>
<gene>
    <name evidence="1" type="ORF">DD666_03240</name>
</gene>
<comment type="caution">
    <text evidence="1">The sequence shown here is derived from an EMBL/GenBank/DDBJ whole genome shotgun (WGS) entry which is preliminary data.</text>
</comment>
<dbReference type="Pfam" id="PF05159">
    <property type="entry name" value="Capsule_synth"/>
    <property type="match status" value="1"/>
</dbReference>
<dbReference type="Proteomes" id="UP000264036">
    <property type="component" value="Unassembled WGS sequence"/>
</dbReference>
<dbReference type="CDD" id="cd16439">
    <property type="entry name" value="beta_Kdo_transferase_KpsC_2"/>
    <property type="match status" value="1"/>
</dbReference>
<protein>
    <submittedName>
        <fullName evidence="1">Cell surface protein</fullName>
    </submittedName>
</protein>
<organism evidence="1 2">
    <name type="scientific">Advenella kashmirensis</name>
    <dbReference type="NCBI Taxonomy" id="310575"/>
    <lineage>
        <taxon>Bacteria</taxon>
        <taxon>Pseudomonadati</taxon>
        <taxon>Pseudomonadota</taxon>
        <taxon>Betaproteobacteria</taxon>
        <taxon>Burkholderiales</taxon>
        <taxon>Alcaligenaceae</taxon>
    </lineage>
</organism>
<name>A0A356LD26_9BURK</name>
<accession>A0A356LD26</accession>
<dbReference type="AlphaFoldDB" id="A0A356LD26"/>
<evidence type="ECO:0000313" key="2">
    <source>
        <dbReference type="Proteomes" id="UP000264036"/>
    </source>
</evidence>
<sequence>MLRNSSITTFIKIYVGSPFRYVIDTVRNYFYCKNITRTKTPTFAFHISKWKRPLFRLWFPDRHFRFFPLGMANYEKIRLFKFIQSVPNAEVMIWGCNTPTFFDQLSNNVFFIEDGFIRSLKLGAGHTPPLSITIDSQTPYFDATKASDLENLLNSYDFQAHPELIERAKVVIQNLLKTGISKYNHALPVIIKDVYGRKTRRRILVIGQVEDDASIRFGCMPMRTNNDLIRTAANENPDAQILFKPHPDVLNFHRSQVSDPKEVSHLCQILDRDIPLAQAFETIDHVYTLTSQAGFEALLRDIPVTILGSPFYSGWGLTDDRQLTHRRNRKLSKEELFAGAYILYPLYYDYRNNKQISIETAVLILEQSRHMRAQT</sequence>
<dbReference type="EMBL" id="DOEK01000004">
    <property type="protein sequence ID" value="HBP28415.1"/>
    <property type="molecule type" value="Genomic_DNA"/>
</dbReference>
<dbReference type="InterPro" id="IPR007833">
    <property type="entry name" value="Capsule_polysaccharide_synth"/>
</dbReference>